<dbReference type="InterPro" id="IPR036291">
    <property type="entry name" value="NAD(P)-bd_dom_sf"/>
</dbReference>
<reference evidence="3" key="1">
    <citation type="journal article" date="2019" name="Int. J. Syst. Evol. Microbiol.">
        <title>The Global Catalogue of Microorganisms (GCM) 10K type strain sequencing project: providing services to taxonomists for standard genome sequencing and annotation.</title>
        <authorList>
            <consortium name="The Broad Institute Genomics Platform"/>
            <consortium name="The Broad Institute Genome Sequencing Center for Infectious Disease"/>
            <person name="Wu L."/>
            <person name="Ma J."/>
        </authorList>
    </citation>
    <scope>NUCLEOTIDE SEQUENCE [LARGE SCALE GENOMIC DNA]</scope>
    <source>
        <strain evidence="3">JCM 3325</strain>
    </source>
</reference>
<protein>
    <submittedName>
        <fullName evidence="2">SDR family oxidoreductase</fullName>
    </submittedName>
</protein>
<dbReference type="InterPro" id="IPR050259">
    <property type="entry name" value="SDR"/>
</dbReference>
<accession>A0ABP5VV20</accession>
<dbReference type="SUPFAM" id="SSF51735">
    <property type="entry name" value="NAD(P)-binding Rossmann-fold domains"/>
    <property type="match status" value="1"/>
</dbReference>
<evidence type="ECO:0000256" key="1">
    <source>
        <dbReference type="ARBA" id="ARBA00006484"/>
    </source>
</evidence>
<dbReference type="InterPro" id="IPR002347">
    <property type="entry name" value="SDR_fam"/>
</dbReference>
<dbReference type="PRINTS" id="PR00081">
    <property type="entry name" value="GDHRDH"/>
</dbReference>
<dbReference type="RefSeq" id="WP_344588112.1">
    <property type="nucleotide sequence ID" value="NZ_BAAARW010000006.1"/>
</dbReference>
<comment type="similarity">
    <text evidence="1">Belongs to the short-chain dehydrogenases/reductases (SDR) family.</text>
</comment>
<dbReference type="Pfam" id="PF13561">
    <property type="entry name" value="adh_short_C2"/>
    <property type="match status" value="1"/>
</dbReference>
<dbReference type="Proteomes" id="UP001501231">
    <property type="component" value="Unassembled WGS sequence"/>
</dbReference>
<gene>
    <name evidence="2" type="ORF">GCM10010191_17400</name>
</gene>
<keyword evidence="3" id="KW-1185">Reference proteome</keyword>
<name>A0ABP5VV20_9ACTN</name>
<evidence type="ECO:0000313" key="3">
    <source>
        <dbReference type="Proteomes" id="UP001501231"/>
    </source>
</evidence>
<comment type="caution">
    <text evidence="2">The sequence shown here is derived from an EMBL/GenBank/DDBJ whole genome shotgun (WGS) entry which is preliminary data.</text>
</comment>
<evidence type="ECO:0000313" key="2">
    <source>
        <dbReference type="EMBL" id="GAA2409342.1"/>
    </source>
</evidence>
<sequence>MTGGQETGGGTADERVALVTGASRGLGAAIAAALARDGLAVALNYRRGEAAATELREKITAAGGRAAAFRADVTDEHEVAGLHRRVLDAFGRLDVLVCNATGPQPDRPLEETRWPDVLDQLEFFVKSPLLLAREAVAGMKRRGYGRIVHVGSDVVALGPPMSGAYVAAKAAQLGLTRSWARELGPHGITVNFVAPGWIPTDRHAGMPAEATEEYAARLPLGHLGVPADVGEAVAFLASERAAFITGQTLTVNGGATFG</sequence>
<organism evidence="2 3">
    <name type="scientific">Actinomadura vinacea</name>
    <dbReference type="NCBI Taxonomy" id="115336"/>
    <lineage>
        <taxon>Bacteria</taxon>
        <taxon>Bacillati</taxon>
        <taxon>Actinomycetota</taxon>
        <taxon>Actinomycetes</taxon>
        <taxon>Streptosporangiales</taxon>
        <taxon>Thermomonosporaceae</taxon>
        <taxon>Actinomadura</taxon>
    </lineage>
</organism>
<dbReference type="PRINTS" id="PR00080">
    <property type="entry name" value="SDRFAMILY"/>
</dbReference>
<dbReference type="Gene3D" id="3.40.50.720">
    <property type="entry name" value="NAD(P)-binding Rossmann-like Domain"/>
    <property type="match status" value="1"/>
</dbReference>
<dbReference type="EMBL" id="BAAARW010000006">
    <property type="protein sequence ID" value="GAA2409342.1"/>
    <property type="molecule type" value="Genomic_DNA"/>
</dbReference>
<dbReference type="PANTHER" id="PTHR42879:SF2">
    <property type="entry name" value="3-OXOACYL-[ACYL-CARRIER-PROTEIN] REDUCTASE FABG"/>
    <property type="match status" value="1"/>
</dbReference>
<proteinExistence type="inferred from homology"/>
<dbReference type="PANTHER" id="PTHR42879">
    <property type="entry name" value="3-OXOACYL-(ACYL-CARRIER-PROTEIN) REDUCTASE"/>
    <property type="match status" value="1"/>
</dbReference>